<evidence type="ECO:0000313" key="1">
    <source>
        <dbReference type="EMBL" id="MBI4595824.1"/>
    </source>
</evidence>
<sequence>LAYIEEKEIVSYARHSQFPHQFCACPNSKTSKRRFVREILAQLEKDNKQIKNNLFICGLKGRVVRQREW</sequence>
<dbReference type="Gene3D" id="3.40.50.620">
    <property type="entry name" value="HUPs"/>
    <property type="match status" value="1"/>
</dbReference>
<reference evidence="1" key="1">
    <citation type="submission" date="2020-07" db="EMBL/GenBank/DDBJ databases">
        <title>Huge and variable diversity of episymbiotic CPR bacteria and DPANN archaea in groundwater ecosystems.</title>
        <authorList>
            <person name="He C.Y."/>
            <person name="Keren R."/>
            <person name="Whittaker M."/>
            <person name="Farag I.F."/>
            <person name="Doudna J."/>
            <person name="Cate J.H.D."/>
            <person name="Banfield J.F."/>
        </authorList>
    </citation>
    <scope>NUCLEOTIDE SEQUENCE</scope>
    <source>
        <strain evidence="1">NC_groundwater_1482_Ag_S-0.65um_47_24</strain>
    </source>
</reference>
<dbReference type="AlphaFoldDB" id="A0A933GN75"/>
<evidence type="ECO:0000313" key="2">
    <source>
        <dbReference type="Proteomes" id="UP000772181"/>
    </source>
</evidence>
<dbReference type="Proteomes" id="UP000772181">
    <property type="component" value="Unassembled WGS sequence"/>
</dbReference>
<feature type="non-terminal residue" evidence="1">
    <location>
        <position position="1"/>
    </location>
</feature>
<evidence type="ECO:0008006" key="3">
    <source>
        <dbReference type="Google" id="ProtNLM"/>
    </source>
</evidence>
<protein>
    <recommendedName>
        <fullName evidence="3">tRNA 2-thiocytidine(32) synthetase TtcA</fullName>
    </recommendedName>
</protein>
<dbReference type="SUPFAM" id="SSF52402">
    <property type="entry name" value="Adenine nucleotide alpha hydrolases-like"/>
    <property type="match status" value="1"/>
</dbReference>
<proteinExistence type="predicted"/>
<name>A0A933GN75_UNCTE</name>
<organism evidence="1 2">
    <name type="scientific">Tectimicrobiota bacterium</name>
    <dbReference type="NCBI Taxonomy" id="2528274"/>
    <lineage>
        <taxon>Bacteria</taxon>
        <taxon>Pseudomonadati</taxon>
        <taxon>Nitrospinota/Tectimicrobiota group</taxon>
        <taxon>Candidatus Tectimicrobiota</taxon>
    </lineage>
</organism>
<comment type="caution">
    <text evidence="1">The sequence shown here is derived from an EMBL/GenBank/DDBJ whole genome shotgun (WGS) entry which is preliminary data.</text>
</comment>
<dbReference type="EMBL" id="JACQWF010000252">
    <property type="protein sequence ID" value="MBI4595824.1"/>
    <property type="molecule type" value="Genomic_DNA"/>
</dbReference>
<gene>
    <name evidence="1" type="ORF">HY730_05520</name>
</gene>
<accession>A0A933GN75</accession>
<dbReference type="InterPro" id="IPR014729">
    <property type="entry name" value="Rossmann-like_a/b/a_fold"/>
</dbReference>